<gene>
    <name evidence="2" type="ORF">MNBD_GAMMA11-2278</name>
</gene>
<reference evidence="2" key="1">
    <citation type="submission" date="2018-06" db="EMBL/GenBank/DDBJ databases">
        <authorList>
            <person name="Zhirakovskaya E."/>
        </authorList>
    </citation>
    <scope>NUCLEOTIDE SEQUENCE</scope>
</reference>
<name>A0A3B0XU39_9ZZZZ</name>
<sequence length="348" mass="39654">MNEMLREQSKKYITGAFFEWVGWIVGSVLLIMLVRWASIQYGASEQAFHIWISGTVYLWYVSTMSLVVGGTYFIARAAQTYLERRQNHPEKPDSVDLTSDIARVIRIKNKAAIVAIVLHIINGVFVYYVSGHVPGITDEYRIYAVLGVFAVAAIKPAFSAINTIRIEIWGMLNEADYPVNSVAELWKVVNEFGDYEKRLEYTFSEIESARETHEHTISNKLDEITEKLKDFRGELITTFESDIKIFKESDSLRQQAYTELKDAQMPVIKEISKVLEAIQTLREFVIELRNKNIKGEQLMSALKEFGIDSLAELNVTFQKSVVNRNPEIREAFVSQSSTTVPVGTNSKN</sequence>
<keyword evidence="1" id="KW-0472">Membrane</keyword>
<keyword evidence="1" id="KW-1133">Transmembrane helix</keyword>
<feature type="transmembrane region" description="Helical" evidence="1">
    <location>
        <begin position="12"/>
        <end position="37"/>
    </location>
</feature>
<feature type="transmembrane region" description="Helical" evidence="1">
    <location>
        <begin position="57"/>
        <end position="75"/>
    </location>
</feature>
<dbReference type="AlphaFoldDB" id="A0A3B0XU39"/>
<feature type="transmembrane region" description="Helical" evidence="1">
    <location>
        <begin position="142"/>
        <end position="161"/>
    </location>
</feature>
<protein>
    <submittedName>
        <fullName evidence="2">Uncharacterized protein</fullName>
    </submittedName>
</protein>
<accession>A0A3B0XU39</accession>
<dbReference type="EMBL" id="UOFG01000089">
    <property type="protein sequence ID" value="VAW59654.1"/>
    <property type="molecule type" value="Genomic_DNA"/>
</dbReference>
<feature type="transmembrane region" description="Helical" evidence="1">
    <location>
        <begin position="111"/>
        <end position="130"/>
    </location>
</feature>
<organism evidence="2">
    <name type="scientific">hydrothermal vent metagenome</name>
    <dbReference type="NCBI Taxonomy" id="652676"/>
    <lineage>
        <taxon>unclassified sequences</taxon>
        <taxon>metagenomes</taxon>
        <taxon>ecological metagenomes</taxon>
    </lineage>
</organism>
<proteinExistence type="predicted"/>
<evidence type="ECO:0000256" key="1">
    <source>
        <dbReference type="SAM" id="Phobius"/>
    </source>
</evidence>
<keyword evidence="1" id="KW-0812">Transmembrane</keyword>
<evidence type="ECO:0000313" key="2">
    <source>
        <dbReference type="EMBL" id="VAW59654.1"/>
    </source>
</evidence>